<dbReference type="Proteomes" id="UP000719766">
    <property type="component" value="Unassembled WGS sequence"/>
</dbReference>
<evidence type="ECO:0000313" key="2">
    <source>
        <dbReference type="Proteomes" id="UP000719766"/>
    </source>
</evidence>
<name>A0A9P7DWQ7_9AGAM</name>
<proteinExistence type="predicted"/>
<evidence type="ECO:0000313" key="1">
    <source>
        <dbReference type="EMBL" id="KAG1804789.1"/>
    </source>
</evidence>
<reference evidence="1" key="1">
    <citation type="journal article" date="2020" name="New Phytol.">
        <title>Comparative genomics reveals dynamic genome evolution in host specialist ectomycorrhizal fungi.</title>
        <authorList>
            <person name="Lofgren L.A."/>
            <person name="Nguyen N.H."/>
            <person name="Vilgalys R."/>
            <person name="Ruytinx J."/>
            <person name="Liao H.L."/>
            <person name="Branco S."/>
            <person name="Kuo A."/>
            <person name="LaButti K."/>
            <person name="Lipzen A."/>
            <person name="Andreopoulos W."/>
            <person name="Pangilinan J."/>
            <person name="Riley R."/>
            <person name="Hundley H."/>
            <person name="Na H."/>
            <person name="Barry K."/>
            <person name="Grigoriev I.V."/>
            <person name="Stajich J.E."/>
            <person name="Kennedy P.G."/>
        </authorList>
    </citation>
    <scope>NUCLEOTIDE SEQUENCE</scope>
    <source>
        <strain evidence="1">S12</strain>
    </source>
</reference>
<gene>
    <name evidence="1" type="ORF">HD556DRAFT_1303362</name>
</gene>
<dbReference type="OrthoDB" id="2663356at2759"/>
<keyword evidence="2" id="KW-1185">Reference proteome</keyword>
<dbReference type="RefSeq" id="XP_041166404.1">
    <property type="nucleotide sequence ID" value="XM_041299592.1"/>
</dbReference>
<dbReference type="EMBL" id="JABBWE010000003">
    <property type="protein sequence ID" value="KAG1804789.1"/>
    <property type="molecule type" value="Genomic_DNA"/>
</dbReference>
<dbReference type="GeneID" id="64593356"/>
<protein>
    <submittedName>
        <fullName evidence="1">Uncharacterized protein</fullName>
    </submittedName>
</protein>
<sequence>MASPHRESTIHSICIDYRSVYPETLRKFLLAASGMHRYWDDNINDTGHAISRNRTYTQPQEGVSLTRSLLKALVGTIQHVAVSWFPVLRVGEVLLRTPGHSGRRKSRARARIISSREDSSDTYINLREELMAIRDSEDGKSHGNLRISSRSLIAAATTLNIGHTETDSMAKTGKKSNRGWWWDHFVEHPGYAAKESASMVSEMHREMKLQLQALVLSAGTVMRKQSPLKQWMTWMLHWQEAANESSAASRGKG</sequence>
<comment type="caution">
    <text evidence="1">The sequence shown here is derived from an EMBL/GenBank/DDBJ whole genome shotgun (WGS) entry which is preliminary data.</text>
</comment>
<organism evidence="1 2">
    <name type="scientific">Suillus plorans</name>
    <dbReference type="NCBI Taxonomy" id="116603"/>
    <lineage>
        <taxon>Eukaryota</taxon>
        <taxon>Fungi</taxon>
        <taxon>Dikarya</taxon>
        <taxon>Basidiomycota</taxon>
        <taxon>Agaricomycotina</taxon>
        <taxon>Agaricomycetes</taxon>
        <taxon>Agaricomycetidae</taxon>
        <taxon>Boletales</taxon>
        <taxon>Suillineae</taxon>
        <taxon>Suillaceae</taxon>
        <taxon>Suillus</taxon>
    </lineage>
</organism>
<accession>A0A9P7DWQ7</accession>
<dbReference type="AlphaFoldDB" id="A0A9P7DWQ7"/>